<evidence type="ECO:0000313" key="2">
    <source>
        <dbReference type="EMBL" id="KAF6395408.1"/>
    </source>
</evidence>
<sequence length="194" mass="20113">MCTAEERGCAALPQGDGSEASTGSRGAEGSPFPPIQLPGAQGQAGLASSVALLLPLSQAEDSINLRPRLPQPCGLQGANRECAKLKTHRSDAGPPRTSSPRGTAVPGTCRPMSHSADSTRFASLEASWGLSTVCSPRPSLQPRVRRAGASRRELSTRSPFPPEVHRVAPVVTFPQSGVLGANPTYAATPRCPPS</sequence>
<protein>
    <submittedName>
        <fullName evidence="2">Uncharacterized protein</fullName>
    </submittedName>
</protein>
<feature type="region of interest" description="Disordered" evidence="1">
    <location>
        <begin position="84"/>
        <end position="117"/>
    </location>
</feature>
<feature type="region of interest" description="Disordered" evidence="1">
    <location>
        <begin position="135"/>
        <end position="162"/>
    </location>
</feature>
<evidence type="ECO:0000313" key="3">
    <source>
        <dbReference type="Proteomes" id="UP000593571"/>
    </source>
</evidence>
<dbReference type="AlphaFoldDB" id="A0A7J8B9M5"/>
<dbReference type="Proteomes" id="UP000593571">
    <property type="component" value="Unassembled WGS sequence"/>
</dbReference>
<keyword evidence="3" id="KW-1185">Reference proteome</keyword>
<feature type="region of interest" description="Disordered" evidence="1">
    <location>
        <begin position="1"/>
        <end position="44"/>
    </location>
</feature>
<accession>A0A7J8B9M5</accession>
<gene>
    <name evidence="2" type="ORF">HJG63_009964</name>
</gene>
<evidence type="ECO:0000256" key="1">
    <source>
        <dbReference type="SAM" id="MobiDB-lite"/>
    </source>
</evidence>
<comment type="caution">
    <text evidence="2">The sequence shown here is derived from an EMBL/GenBank/DDBJ whole genome shotgun (WGS) entry which is preliminary data.</text>
</comment>
<reference evidence="2 3" key="1">
    <citation type="journal article" date="2020" name="Nature">
        <title>Six reference-quality genomes reveal evolution of bat adaptations.</title>
        <authorList>
            <person name="Jebb D."/>
            <person name="Huang Z."/>
            <person name="Pippel M."/>
            <person name="Hughes G.M."/>
            <person name="Lavrichenko K."/>
            <person name="Devanna P."/>
            <person name="Winkler S."/>
            <person name="Jermiin L.S."/>
            <person name="Skirmuntt E.C."/>
            <person name="Katzourakis A."/>
            <person name="Burkitt-Gray L."/>
            <person name="Ray D.A."/>
            <person name="Sullivan K.A.M."/>
            <person name="Roscito J.G."/>
            <person name="Kirilenko B.M."/>
            <person name="Davalos L.M."/>
            <person name="Corthals A.P."/>
            <person name="Power M.L."/>
            <person name="Jones G."/>
            <person name="Ransome R.D."/>
            <person name="Dechmann D.K.N."/>
            <person name="Locatelli A.G."/>
            <person name="Puechmaille S.J."/>
            <person name="Fedrigo O."/>
            <person name="Jarvis E.D."/>
            <person name="Hiller M."/>
            <person name="Vernes S.C."/>
            <person name="Myers E.W."/>
            <person name="Teeling E.C."/>
        </authorList>
    </citation>
    <scope>NUCLEOTIDE SEQUENCE [LARGE SCALE GENOMIC DNA]</scope>
    <source>
        <strain evidence="2">MRouAeg1</strain>
        <tissue evidence="2">Muscle</tissue>
    </source>
</reference>
<organism evidence="2 3">
    <name type="scientific">Rousettus aegyptiacus</name>
    <name type="common">Egyptian fruit bat</name>
    <name type="synonym">Pteropus aegyptiacus</name>
    <dbReference type="NCBI Taxonomy" id="9407"/>
    <lineage>
        <taxon>Eukaryota</taxon>
        <taxon>Metazoa</taxon>
        <taxon>Chordata</taxon>
        <taxon>Craniata</taxon>
        <taxon>Vertebrata</taxon>
        <taxon>Euteleostomi</taxon>
        <taxon>Mammalia</taxon>
        <taxon>Eutheria</taxon>
        <taxon>Laurasiatheria</taxon>
        <taxon>Chiroptera</taxon>
        <taxon>Yinpterochiroptera</taxon>
        <taxon>Pteropodoidea</taxon>
        <taxon>Pteropodidae</taxon>
        <taxon>Rousettinae</taxon>
        <taxon>Rousettus</taxon>
    </lineage>
</organism>
<proteinExistence type="predicted"/>
<dbReference type="EMBL" id="JACASE010000018">
    <property type="protein sequence ID" value="KAF6395408.1"/>
    <property type="molecule type" value="Genomic_DNA"/>
</dbReference>
<name>A0A7J8B9M5_ROUAE</name>